<sequence>MVSQSISNRYIKLEDLRGLLEGRFGAGNFSIREEDESYEIVIPSLLHESDIKSIQIENIMDTLRDEISILRLSERSSSGRNFVPEGRLFTIVTKGKIRACLEEMRVADHEREELVEAIFRGARRCFSILLLLKCGDKIPLFFKHDLMQKSSPDDRFPYTIEPLQRVLGNHTSRAFFQEFMEMQWCFMAPVFRSQSIVRELDKCTILPFVKESLLGSGAMGDAYLVTLHPECHDLPIAKHQVVRKELKQSAEETMESFMREVKHLALLAHLKHPNIIKLHCSYVYEFPSRRCNFIFDFAEGGSLARLLEGGYDGPKLDACQLLWGMADLASAIDAVHNFVCDTLDLQRTGCHHDLKPQNILIQADTLVLIDFGLSTFRNPDEDSLTLFKETRGSYVAPECQSFIDGRIKTNEVGRSSDIWSFGCILSEVFTFLVLGPSGVRLFRDKRFVPFAGGISWPRFHIGPEKPNPAVEEWLGYIDHIGKDEAWALHLTKLIRWTLTLDPKQRPTSSEVLQTISWIAAIALSESISRIWDEACGRMHSSKLCALESYRFKSWSSTLQQLQIPPDDGEDSSSIMDYSRVKMLLKAEQDILNSLQGPEDTASVPLLRKISKVTTSLVQALPLPFKDRFNRRLMDMALQVSDMDELGNISHALKEGPGREMGTLLAMRRLMILADRGNLTERKDLILDAATLEIEEVLGIHSLAKLGGQSVIVEWLRYDGSWADGSVSSRILQRLSTMASLLNDQNTETLTGTLHCQGFFHEPAQNSFGLVYRMPQVGHTPWTLHQLLQETIPGKKRSRFRPPLEYRFRLALDLCQSVQALHEIKWLHRNINSMNILCFSPPGARDADAAQNMRLIGLGASREDAHDSFTQGHDEGAQLRNYQHPSYLYGARYRAEFDYYSVGMVLLEIGLWSTLSWLSKGFRGMDDETFRRSVIQKHVSQLEMTMGSQYMEAVRWCIEGDSLLLPNEAARSRDLKEMVALQSLGVGLTATVQQSYVNPKTELAYKPCDPRNLLRFFKELQILSHPKIRFHPFISTLEGLCCEVNEADSSISPIFVFEKALLGDLGTFMKSYRGTSMQPTERLALCCQIAIAMADLEEIFVIHGDLKPKNILVYEAAAHNGAVILKITDFGHATEGTHGLVYLPESRPWSIPPPEYHSRGFSFEAAAKAMVYSLGACCLWLLFYNHPDNPDDNFPSAQRDAPHEPLLDLAQHHLHSETWPRDETRTALANLFQSSLTLDTEARTGRTSTILDHVKRAFELEQPFVNTDKTVISTRYPTFEDDDEYVSFLKSPMFFPTFNVCRAMHVLCEVDPKIRQAIFQFLCERESAHRAFGDFHWKRHCLDLALCHYIGFGTRRNETISTEWLEKTEFQSDFASALEVIRDRGCYGYLKWTSWSRRHVSDVQTTAYTASYYLGRRPLQRVLQVLRDELNDWKAALGPRHWVVNNRLSSLVHLELVTEPKAALQTAMEGFNLASSPNQSQSRGLEDSMFLLATAYSECNMADEAEQTAKRLLQNLDEQLPPTTTSDLQNPPENMIMASMRARTKALLAGAFESNSKLEQAESLRREIVRDLNNLVGETHPLALEQLARLALLLDSRRKKKESRALFEKIEKLATSSWSPNHDLALLARQNLTQAPHPFWWSYRRSHPKLFQKETIENYQITLGNFGYNTLTAMQSGVWLLCQEFRWAEALELMEHTLRHAAIVYRDEPDTLRGYQRNASTVRWMCLSYGNKVAIWIIKHRFRWVIGFSPSMIPRSVDMVKFRDRYEHTWGPFYKVKSLWVAREPYHFDPFKDPDFTEQDNEAVNNTGAVEAQNYLWFRWFNVNQLYAAS</sequence>
<dbReference type="PANTHER" id="PTHR37542">
    <property type="entry name" value="HELO DOMAIN-CONTAINING PROTEIN-RELATED"/>
    <property type="match status" value="1"/>
</dbReference>
<feature type="domain" description="Protein kinase" evidence="4">
    <location>
        <begin position="208"/>
        <end position="518"/>
    </location>
</feature>
<dbReference type="Gene3D" id="3.30.200.20">
    <property type="entry name" value="Phosphorylase Kinase, domain 1"/>
    <property type="match status" value="1"/>
</dbReference>
<keyword evidence="5" id="KW-0808">Transferase</keyword>
<dbReference type="PANTHER" id="PTHR37542:SF3">
    <property type="entry name" value="PRION-INHIBITION AND PROPAGATION HELO DOMAIN-CONTAINING PROTEIN"/>
    <property type="match status" value="1"/>
</dbReference>
<dbReference type="PROSITE" id="PS00108">
    <property type="entry name" value="PROTEIN_KINASE_ST"/>
    <property type="match status" value="1"/>
</dbReference>
<dbReference type="InterPro" id="IPR017441">
    <property type="entry name" value="Protein_kinase_ATP_BS"/>
</dbReference>
<gene>
    <name evidence="5" type="ORF">FIE12Z_7962</name>
</gene>
<organism evidence="5 6">
    <name type="scientific">Fusarium flagelliforme</name>
    <dbReference type="NCBI Taxonomy" id="2675880"/>
    <lineage>
        <taxon>Eukaryota</taxon>
        <taxon>Fungi</taxon>
        <taxon>Dikarya</taxon>
        <taxon>Ascomycota</taxon>
        <taxon>Pezizomycotina</taxon>
        <taxon>Sordariomycetes</taxon>
        <taxon>Hypocreomycetidae</taxon>
        <taxon>Hypocreales</taxon>
        <taxon>Nectriaceae</taxon>
        <taxon>Fusarium</taxon>
        <taxon>Fusarium incarnatum-equiseti species complex</taxon>
    </lineage>
</organism>
<dbReference type="EMBL" id="PXXK01000235">
    <property type="protein sequence ID" value="RFN47766.1"/>
    <property type="molecule type" value="Genomic_DNA"/>
</dbReference>
<keyword evidence="5" id="KW-0418">Kinase</keyword>
<dbReference type="Pfam" id="PF00069">
    <property type="entry name" value="Pkinase"/>
    <property type="match status" value="2"/>
</dbReference>
<dbReference type="PROSITE" id="PS50011">
    <property type="entry name" value="PROTEIN_KINASE_DOM"/>
    <property type="match status" value="3"/>
</dbReference>
<reference evidence="5 6" key="1">
    <citation type="journal article" date="2018" name="PLoS Pathog.">
        <title>Evolution of structural diversity of trichothecenes, a family of toxins produced by plant pathogenic and entomopathogenic fungi.</title>
        <authorList>
            <person name="Proctor R.H."/>
            <person name="McCormick S.P."/>
            <person name="Kim H.S."/>
            <person name="Cardoza R.E."/>
            <person name="Stanley A.M."/>
            <person name="Lindo L."/>
            <person name="Kelly A."/>
            <person name="Brown D.W."/>
            <person name="Lee T."/>
            <person name="Vaughan M.M."/>
            <person name="Alexander N.J."/>
            <person name="Busman M."/>
            <person name="Gutierrez S."/>
        </authorList>
    </citation>
    <scope>NUCLEOTIDE SEQUENCE [LARGE SCALE GENOMIC DNA]</scope>
    <source>
        <strain evidence="5 6">NRRL 13405</strain>
    </source>
</reference>
<dbReference type="PROSITE" id="PS00107">
    <property type="entry name" value="PROTEIN_KINASE_ATP"/>
    <property type="match status" value="1"/>
</dbReference>
<feature type="binding site" evidence="3">
    <location>
        <position position="244"/>
    </location>
    <ligand>
        <name>ATP</name>
        <dbReference type="ChEBI" id="CHEBI:30616"/>
    </ligand>
</feature>
<protein>
    <submittedName>
        <fullName evidence="5">Protein kinase domain-containing protein</fullName>
    </submittedName>
</protein>
<keyword evidence="2 3" id="KW-0067">ATP-binding</keyword>
<dbReference type="Gene3D" id="1.10.510.10">
    <property type="entry name" value="Transferase(Phosphotransferase) domain 1"/>
    <property type="match status" value="3"/>
</dbReference>
<evidence type="ECO:0000313" key="5">
    <source>
        <dbReference type="EMBL" id="RFN47766.1"/>
    </source>
</evidence>
<dbReference type="SUPFAM" id="SSF56112">
    <property type="entry name" value="Protein kinase-like (PK-like)"/>
    <property type="match status" value="3"/>
</dbReference>
<feature type="domain" description="Protein kinase" evidence="4">
    <location>
        <begin position="977"/>
        <end position="1264"/>
    </location>
</feature>
<accession>A0A395MIR0</accession>
<keyword evidence="6" id="KW-1185">Reference proteome</keyword>
<dbReference type="STRING" id="2594813.A0A395MIR0"/>
<feature type="domain" description="Protein kinase" evidence="4">
    <location>
        <begin position="648"/>
        <end position="980"/>
    </location>
</feature>
<keyword evidence="1 3" id="KW-0547">Nucleotide-binding</keyword>
<dbReference type="GO" id="GO:0005524">
    <property type="term" value="F:ATP binding"/>
    <property type="evidence" value="ECO:0007669"/>
    <property type="project" value="UniProtKB-UniRule"/>
</dbReference>
<dbReference type="InterPro" id="IPR000719">
    <property type="entry name" value="Prot_kinase_dom"/>
</dbReference>
<dbReference type="SMART" id="SM00220">
    <property type="entry name" value="S_TKc"/>
    <property type="match status" value="1"/>
</dbReference>
<evidence type="ECO:0000256" key="3">
    <source>
        <dbReference type="PROSITE-ProRule" id="PRU10141"/>
    </source>
</evidence>
<dbReference type="InterPro" id="IPR011990">
    <property type="entry name" value="TPR-like_helical_dom_sf"/>
</dbReference>
<dbReference type="GO" id="GO:0004672">
    <property type="term" value="F:protein kinase activity"/>
    <property type="evidence" value="ECO:0007669"/>
    <property type="project" value="InterPro"/>
</dbReference>
<evidence type="ECO:0000259" key="4">
    <source>
        <dbReference type="PROSITE" id="PS50011"/>
    </source>
</evidence>
<evidence type="ECO:0000256" key="1">
    <source>
        <dbReference type="ARBA" id="ARBA00022741"/>
    </source>
</evidence>
<name>A0A395MIR0_9HYPO</name>
<evidence type="ECO:0000256" key="2">
    <source>
        <dbReference type="ARBA" id="ARBA00022840"/>
    </source>
</evidence>
<dbReference type="InterPro" id="IPR011009">
    <property type="entry name" value="Kinase-like_dom_sf"/>
</dbReference>
<evidence type="ECO:0000313" key="6">
    <source>
        <dbReference type="Proteomes" id="UP000265631"/>
    </source>
</evidence>
<dbReference type="Gene3D" id="1.25.40.10">
    <property type="entry name" value="Tetratricopeptide repeat domain"/>
    <property type="match status" value="1"/>
</dbReference>
<dbReference type="InterPro" id="IPR008271">
    <property type="entry name" value="Ser/Thr_kinase_AS"/>
</dbReference>
<comment type="caution">
    <text evidence="5">The sequence shown here is derived from an EMBL/GenBank/DDBJ whole genome shotgun (WGS) entry which is preliminary data.</text>
</comment>
<dbReference type="Proteomes" id="UP000265631">
    <property type="component" value="Unassembled WGS sequence"/>
</dbReference>
<proteinExistence type="predicted"/>